<dbReference type="PANTHER" id="PTHR12083">
    <property type="entry name" value="BIFUNCTIONAL POLYNUCLEOTIDE PHOSPHATASE/KINASE"/>
    <property type="match status" value="1"/>
</dbReference>
<accession>A0ABV0ANA5</accession>
<sequence length="166" mass="18205">MTPGVRSAAGTGREVAVLVGLQASGKSTFYRQRLAATHAHVSKDNWPNARHRQRRQLRVIAETLGEGRDVAVDNTNPAPEEWGPLVVTAKENGARVVAYWFPPDLTASLARNARRTGRERVPDVGVLATARRLRRPRLSDGFDAVHTVTFDGRGGFTVREEDEPGT</sequence>
<evidence type="ECO:0000313" key="1">
    <source>
        <dbReference type="EMBL" id="MEN3536753.1"/>
    </source>
</evidence>
<gene>
    <name evidence="1" type="ORF">AAH991_16685</name>
</gene>
<dbReference type="PANTHER" id="PTHR12083:SF9">
    <property type="entry name" value="BIFUNCTIONAL POLYNUCLEOTIDE PHOSPHATASE_KINASE"/>
    <property type="match status" value="1"/>
</dbReference>
<protein>
    <submittedName>
        <fullName evidence="1">ATP-binding protein</fullName>
    </submittedName>
</protein>
<dbReference type="RefSeq" id="WP_346226739.1">
    <property type="nucleotide sequence ID" value="NZ_JBDJAW010000012.1"/>
</dbReference>
<dbReference type="InterPro" id="IPR027417">
    <property type="entry name" value="P-loop_NTPase"/>
</dbReference>
<keyword evidence="1" id="KW-0547">Nucleotide-binding</keyword>
<name>A0ABV0ANA5_9ACTN</name>
<keyword evidence="1" id="KW-0067">ATP-binding</keyword>
<proteinExistence type="predicted"/>
<dbReference type="SUPFAM" id="SSF52540">
    <property type="entry name" value="P-loop containing nucleoside triphosphate hydrolases"/>
    <property type="match status" value="1"/>
</dbReference>
<reference evidence="1 2" key="1">
    <citation type="submission" date="2024-05" db="EMBL/GenBank/DDBJ databases">
        <title>Microbispora sp.ZYX-F-249.</title>
        <authorList>
            <person name="Xie H."/>
        </authorList>
    </citation>
    <scope>NUCLEOTIDE SEQUENCE [LARGE SCALE GENOMIC DNA]</scope>
    <source>
        <strain evidence="1 2">ZYX-F-249</strain>
    </source>
</reference>
<dbReference type="Gene3D" id="3.40.50.300">
    <property type="entry name" value="P-loop containing nucleotide triphosphate hydrolases"/>
    <property type="match status" value="1"/>
</dbReference>
<keyword evidence="2" id="KW-1185">Reference proteome</keyword>
<dbReference type="EMBL" id="JBDJAW010000012">
    <property type="protein sequence ID" value="MEN3536753.1"/>
    <property type="molecule type" value="Genomic_DNA"/>
</dbReference>
<dbReference type="GO" id="GO:0005524">
    <property type="term" value="F:ATP binding"/>
    <property type="evidence" value="ECO:0007669"/>
    <property type="project" value="UniProtKB-KW"/>
</dbReference>
<dbReference type="Pfam" id="PF13671">
    <property type="entry name" value="AAA_33"/>
    <property type="match status" value="1"/>
</dbReference>
<comment type="caution">
    <text evidence="1">The sequence shown here is derived from an EMBL/GenBank/DDBJ whole genome shotgun (WGS) entry which is preliminary data.</text>
</comment>
<dbReference type="Proteomes" id="UP001447516">
    <property type="component" value="Unassembled WGS sequence"/>
</dbReference>
<evidence type="ECO:0000313" key="2">
    <source>
        <dbReference type="Proteomes" id="UP001447516"/>
    </source>
</evidence>
<organism evidence="1 2">
    <name type="scientific">Microbispora maris</name>
    <dbReference type="NCBI Taxonomy" id="3144104"/>
    <lineage>
        <taxon>Bacteria</taxon>
        <taxon>Bacillati</taxon>
        <taxon>Actinomycetota</taxon>
        <taxon>Actinomycetes</taxon>
        <taxon>Streptosporangiales</taxon>
        <taxon>Streptosporangiaceae</taxon>
        <taxon>Microbispora</taxon>
    </lineage>
</organism>